<evidence type="ECO:0000256" key="1">
    <source>
        <dbReference type="SAM" id="Phobius"/>
    </source>
</evidence>
<keyword evidence="1" id="KW-0472">Membrane</keyword>
<dbReference type="Pfam" id="PF25587">
    <property type="entry name" value="Rv2743c"/>
    <property type="match status" value="1"/>
</dbReference>
<dbReference type="AlphaFoldDB" id="A0A0N7F503"/>
<dbReference type="EMBL" id="CP012752">
    <property type="protein sequence ID" value="ALG12871.1"/>
    <property type="molecule type" value="Genomic_DNA"/>
</dbReference>
<evidence type="ECO:0000313" key="2">
    <source>
        <dbReference type="EMBL" id="ALG12871.1"/>
    </source>
</evidence>
<organism evidence="2 3">
    <name type="scientific">Kibdelosporangium phytohabitans</name>
    <dbReference type="NCBI Taxonomy" id="860235"/>
    <lineage>
        <taxon>Bacteria</taxon>
        <taxon>Bacillati</taxon>
        <taxon>Actinomycetota</taxon>
        <taxon>Actinomycetes</taxon>
        <taxon>Pseudonocardiales</taxon>
        <taxon>Pseudonocardiaceae</taxon>
        <taxon>Kibdelosporangium</taxon>
    </lineage>
</organism>
<dbReference type="InterPro" id="IPR057952">
    <property type="entry name" value="Rv2743c-like"/>
</dbReference>
<keyword evidence="1" id="KW-0812">Transmembrane</keyword>
<dbReference type="NCBIfam" id="NF047839">
    <property type="entry name" value="PspM_Rv2743c"/>
    <property type="match status" value="1"/>
</dbReference>
<dbReference type="RefSeq" id="WP_054294762.1">
    <property type="nucleotide sequence ID" value="NZ_CP012752.1"/>
</dbReference>
<evidence type="ECO:0000313" key="3">
    <source>
        <dbReference type="Proteomes" id="UP000063699"/>
    </source>
</evidence>
<dbReference type="OrthoDB" id="3701303at2"/>
<sequence>MDRPRRGDFLELRQVVEKQLRGPVADQVRSQLSRWSDPAAKLERRKKRAAAAMWFFIFLALLLGVVGAVIATGTADTAVLSGAVAGVFALGSLALGAKSGGRLRRLNKTPIPSAVPTLPPARSAAREPMERLADAERVLADLLRQLSSPRSAVPADSVEDARRTGVEAASALREVAGELQAVERARDMAPAADRAVLDDGVRRMREQLDEGLEGYGTLIAAAGRLVAASSAGGPDNNALTDATDRLHGLAVALREIFPDRR</sequence>
<reference evidence="2 3" key="1">
    <citation type="submission" date="2015-07" db="EMBL/GenBank/DDBJ databases">
        <title>Genome sequencing of Kibdelosporangium phytohabitans.</title>
        <authorList>
            <person name="Qin S."/>
            <person name="Xing K."/>
        </authorList>
    </citation>
    <scope>NUCLEOTIDE SEQUENCE [LARGE SCALE GENOMIC DNA]</scope>
    <source>
        <strain evidence="2 3">KLBMP1111</strain>
    </source>
</reference>
<dbReference type="STRING" id="860235.AOZ06_43840"/>
<keyword evidence="1" id="KW-1133">Transmembrane helix</keyword>
<name>A0A0N7F503_9PSEU</name>
<feature type="transmembrane region" description="Helical" evidence="1">
    <location>
        <begin position="78"/>
        <end position="97"/>
    </location>
</feature>
<proteinExistence type="predicted"/>
<feature type="transmembrane region" description="Helical" evidence="1">
    <location>
        <begin position="51"/>
        <end position="72"/>
    </location>
</feature>
<gene>
    <name evidence="2" type="ORF">AOZ06_43840</name>
</gene>
<dbReference type="KEGG" id="kphy:AOZ06_43840"/>
<dbReference type="Proteomes" id="UP000063699">
    <property type="component" value="Chromosome"/>
</dbReference>
<keyword evidence="3" id="KW-1185">Reference proteome</keyword>
<accession>A0A0N7F503</accession>
<protein>
    <submittedName>
        <fullName evidence="2">Uncharacterized protein</fullName>
    </submittedName>
</protein>